<comment type="function">
    <text evidence="5">Key component of the ribosome quality control system (RQC), a ribosome-associated complex that mediates the extraction of incompletely synthesized nascent chains from stalled ribosomes and their subsequent degradation. RqcH recruits Ala-charged tRNA, and with RqcP directs the elongation of stalled nascent chains on 50S ribosomal subunits, leading to non-templated C-terminal alanine extensions (Ala tail). The Ala tail promotes nascent chain degradation. May add between 1 and at least 8 Ala residues. Binds to stalled 50S ribosomal subunits.</text>
</comment>
<dbReference type="GO" id="GO:0072344">
    <property type="term" value="P:rescue of stalled ribosome"/>
    <property type="evidence" value="ECO:0007669"/>
    <property type="project" value="UniProtKB-UniRule"/>
</dbReference>
<dbReference type="GO" id="GO:0043023">
    <property type="term" value="F:ribosomal large subunit binding"/>
    <property type="evidence" value="ECO:0007669"/>
    <property type="project" value="UniProtKB-UniRule"/>
</dbReference>
<dbReference type="GO" id="GO:0000049">
    <property type="term" value="F:tRNA binding"/>
    <property type="evidence" value="ECO:0007669"/>
    <property type="project" value="UniProtKB-UniRule"/>
</dbReference>
<evidence type="ECO:0000256" key="1">
    <source>
        <dbReference type="ARBA" id="ARBA00022555"/>
    </source>
</evidence>
<evidence type="ECO:0000256" key="5">
    <source>
        <dbReference type="HAMAP-Rule" id="MF_00844"/>
    </source>
</evidence>
<evidence type="ECO:0000256" key="2">
    <source>
        <dbReference type="ARBA" id="ARBA00022730"/>
    </source>
</evidence>
<dbReference type="KEGG" id="jpo:G7058_00850"/>
<feature type="coiled-coil region" evidence="5">
    <location>
        <begin position="291"/>
        <end position="318"/>
    </location>
</feature>
<keyword evidence="2 5" id="KW-0699">rRNA-binding</keyword>
<evidence type="ECO:0000259" key="7">
    <source>
        <dbReference type="Pfam" id="PF05670"/>
    </source>
</evidence>
<keyword evidence="1 5" id="KW-0820">tRNA-binding</keyword>
<proteinExistence type="inferred from homology"/>
<dbReference type="InterPro" id="IPR043682">
    <property type="entry name" value="RqcH_bacterial"/>
</dbReference>
<evidence type="ECO:0000256" key="6">
    <source>
        <dbReference type="SAM" id="MobiDB-lite"/>
    </source>
</evidence>
<dbReference type="Pfam" id="PF05670">
    <property type="entry name" value="NFACT-R_1"/>
    <property type="match status" value="1"/>
</dbReference>
<reference evidence="8 9" key="1">
    <citation type="journal article" date="2017" name="Int. J. Syst. Evol. Microbiol.">
        <title>Jeotgalibaca porci sp. nov. and Jeotgalibaca arthritidis sp. nov., isolated from pigs, and emended description of the genus Jeotgalibaca.</title>
        <authorList>
            <person name="Zamora L."/>
            <person name="Perez-Sancho M."/>
            <person name="Dominguez L."/>
            <person name="Fernandez-Garayzabal J.F."/>
            <person name="Vela A.I."/>
        </authorList>
    </citation>
    <scope>NUCLEOTIDE SEQUENCE [LARGE SCALE GENOMIC DNA]</scope>
    <source>
        <strain evidence="8 9">CCUG 69148</strain>
    </source>
</reference>
<protein>
    <recommendedName>
        <fullName evidence="5">Rqc2 homolog RqcH</fullName>
        <shortName evidence="5">RqcH</shortName>
    </recommendedName>
</protein>
<dbReference type="PANTHER" id="PTHR15239">
    <property type="entry name" value="NUCLEAR EXPORT MEDIATOR FACTOR NEMF"/>
    <property type="match status" value="1"/>
</dbReference>
<feature type="compositionally biased region" description="Basic residues" evidence="6">
    <location>
        <begin position="432"/>
        <end position="446"/>
    </location>
</feature>
<dbReference type="GeneID" id="94551803"/>
<comment type="subunit">
    <text evidence="5">Associates with stalled 50S ribosomal subunits. Binds to RqcP.</text>
</comment>
<comment type="similarity">
    <text evidence="5">Belongs to the NEMF family.</text>
</comment>
<feature type="domain" description="NFACT RNA-binding" evidence="7">
    <location>
        <begin position="442"/>
        <end position="534"/>
    </location>
</feature>
<organism evidence="8 9">
    <name type="scientific">Jeotgalibaca porci</name>
    <dbReference type="NCBI Taxonomy" id="1868793"/>
    <lineage>
        <taxon>Bacteria</taxon>
        <taxon>Bacillati</taxon>
        <taxon>Bacillota</taxon>
        <taxon>Bacilli</taxon>
        <taxon>Lactobacillales</taxon>
        <taxon>Carnobacteriaceae</taxon>
        <taxon>Jeotgalibaca</taxon>
    </lineage>
</organism>
<name>A0A6G7WEV0_9LACT</name>
<feature type="region of interest" description="Disordered" evidence="6">
    <location>
        <begin position="432"/>
        <end position="458"/>
    </location>
</feature>
<dbReference type="Pfam" id="PF05833">
    <property type="entry name" value="NFACT_N"/>
    <property type="match status" value="1"/>
</dbReference>
<dbReference type="GO" id="GO:1990112">
    <property type="term" value="C:RQC complex"/>
    <property type="evidence" value="ECO:0007669"/>
    <property type="project" value="TreeGrafter"/>
</dbReference>
<keyword evidence="5" id="KW-0175">Coiled coil</keyword>
<evidence type="ECO:0000256" key="4">
    <source>
        <dbReference type="ARBA" id="ARBA00022917"/>
    </source>
</evidence>
<dbReference type="RefSeq" id="WP_166061773.1">
    <property type="nucleotide sequence ID" value="NZ_CP049889.1"/>
</dbReference>
<dbReference type="Gene3D" id="3.40.970.40">
    <property type="entry name" value="fibrinogen binding protein from staphylococcus aureus domain like"/>
    <property type="match status" value="1"/>
</dbReference>
<keyword evidence="3 5" id="KW-0694">RNA-binding</keyword>
<dbReference type="PANTHER" id="PTHR15239:SF6">
    <property type="entry name" value="RIBOSOME QUALITY CONTROL COMPLEX SUBUNIT NEMF"/>
    <property type="match status" value="1"/>
</dbReference>
<dbReference type="FunFam" id="2.30.310.10:FF:000004">
    <property type="entry name" value="Fibronectin-binding protein A"/>
    <property type="match status" value="1"/>
</dbReference>
<evidence type="ECO:0000313" key="9">
    <source>
        <dbReference type="Proteomes" id="UP000501830"/>
    </source>
</evidence>
<evidence type="ECO:0000313" key="8">
    <source>
        <dbReference type="EMBL" id="QIK50737.1"/>
    </source>
</evidence>
<feature type="compositionally biased region" description="Basic and acidic residues" evidence="6">
    <location>
        <begin position="447"/>
        <end position="458"/>
    </location>
</feature>
<dbReference type="HAMAP" id="MF_00844_B">
    <property type="entry name" value="RqcH_B"/>
    <property type="match status" value="1"/>
</dbReference>
<keyword evidence="4 5" id="KW-0648">Protein biosynthesis</keyword>
<dbReference type="InterPro" id="IPR051608">
    <property type="entry name" value="RQC_Subunit_NEMF"/>
</dbReference>
<gene>
    <name evidence="5" type="primary">rqcH</name>
    <name evidence="8" type="ORF">G7058_00850</name>
</gene>
<keyword evidence="9" id="KW-1185">Reference proteome</keyword>
<dbReference type="InterPro" id="IPR008532">
    <property type="entry name" value="NFACT_RNA-bd"/>
</dbReference>
<evidence type="ECO:0000256" key="3">
    <source>
        <dbReference type="ARBA" id="ARBA00022884"/>
    </source>
</evidence>
<dbReference type="GO" id="GO:0019843">
    <property type="term" value="F:rRNA binding"/>
    <property type="evidence" value="ECO:0007669"/>
    <property type="project" value="UniProtKB-UniRule"/>
</dbReference>
<sequence length="562" mass="63536">MSYDGIYAHTIVEELNNTILGGRISKIYQPFQHEIVLTMRANRKNQKILLSAHPSYARIQATEEQLSNPDKAPNFCMFLRKNIEGATIEGIEQLGNDRIVTFKIRKFDDLGDLKHVSLIVEMMGRHSNIFLVDNETNKILDCLKHVPAYQNSYRTIMPGAVYVLPPHQDRLNPFEATPAEMDAIQATFEDGLTAKNIQSAFQGIGRDTAKEIASLSEPTLAHGINQFLNQVATGHPTLFTDETGKETFAPYTFETMVGEAKTFASPSLLLDAYYIDKATKDRIKQVASDLLGIIKNELHKNELKLEKLENTLVKSEEADAYRIKGELLTAYLYQVPKAATEVTLNNFYADEEPTVIPLDPSLSASQNAQKYFTRYHKLVKSVKFVHEQIEKTKTENEYLESIETQINLSDPQDLEDIRDELKDAGYLKAKKSNKKQKKTISKPHHFKSSDGTDIRVGKNNKQNDELTLKKARNNHYWLHAKDIPGSHVIVESSEPSIETLEEAAILAAYYSKFQHSANVPVDFVPVKYVKKPNGAKPGFVIYTDQQTLYVTPTKEQVDALRV</sequence>
<accession>A0A6G7WEV0</accession>
<dbReference type="Proteomes" id="UP000501830">
    <property type="component" value="Chromosome"/>
</dbReference>
<dbReference type="AlphaFoldDB" id="A0A6G7WEV0"/>
<dbReference type="EMBL" id="CP049889">
    <property type="protein sequence ID" value="QIK50737.1"/>
    <property type="molecule type" value="Genomic_DNA"/>
</dbReference>
<dbReference type="Gene3D" id="2.30.310.10">
    <property type="entry name" value="ibrinogen binding protein from staphylococcus aureus domain"/>
    <property type="match status" value="1"/>
</dbReference>